<accession>S2J976</accession>
<dbReference type="Proteomes" id="UP000014254">
    <property type="component" value="Unassembled WGS sequence"/>
</dbReference>
<dbReference type="AlphaFoldDB" id="S2J976"/>
<proteinExistence type="predicted"/>
<protein>
    <submittedName>
        <fullName evidence="1">Uncharacterized protein</fullName>
    </submittedName>
</protein>
<dbReference type="InParanoid" id="S2J976"/>
<gene>
    <name evidence="1" type="ORF">HMPREF1544_08240</name>
</gene>
<evidence type="ECO:0000313" key="2">
    <source>
        <dbReference type="Proteomes" id="UP000014254"/>
    </source>
</evidence>
<keyword evidence="2" id="KW-1185">Reference proteome</keyword>
<dbReference type="EMBL" id="KE124024">
    <property type="protein sequence ID" value="EPB84962.1"/>
    <property type="molecule type" value="Genomic_DNA"/>
</dbReference>
<dbReference type="STRING" id="1220926.S2J976"/>
<dbReference type="VEuPathDB" id="FungiDB:HMPREF1544_08240"/>
<organism evidence="1 2">
    <name type="scientific">Mucor circinelloides f. circinelloides (strain 1006PhL)</name>
    <name type="common">Mucormycosis agent</name>
    <name type="synonym">Calyptromyces circinelloides</name>
    <dbReference type="NCBI Taxonomy" id="1220926"/>
    <lineage>
        <taxon>Eukaryota</taxon>
        <taxon>Fungi</taxon>
        <taxon>Fungi incertae sedis</taxon>
        <taxon>Mucoromycota</taxon>
        <taxon>Mucoromycotina</taxon>
        <taxon>Mucoromycetes</taxon>
        <taxon>Mucorales</taxon>
        <taxon>Mucorineae</taxon>
        <taxon>Mucoraceae</taxon>
        <taxon>Mucor</taxon>
    </lineage>
</organism>
<dbReference type="OrthoDB" id="2264724at2759"/>
<sequence length="230" mass="26273">MDTYDANEPECRLLPPILTLGPKGINQQSGLATYTASLVKKKKKTVPGHQTLQSKQLLSGCSLRQSANTNELDSNYREHEQCREPIRSLYYSNSQCKKKRRLGLSKIKHQERKSSNHEKPIMFVFDRGHDVGSHIRGHQRFGGAWKQKLHGRYTPTLITNEYNSSQTCLFCFHKLSHPMVASQRQQDQKHKRIICLSECSMPPMHRLSSAEIKSLPWQSVSLGLVAFCLV</sequence>
<reference evidence="2" key="1">
    <citation type="submission" date="2013-05" db="EMBL/GenBank/DDBJ databases">
        <title>The Genome sequence of Mucor circinelloides f. circinelloides 1006PhL.</title>
        <authorList>
            <consortium name="The Broad Institute Genomics Platform"/>
            <person name="Cuomo C."/>
            <person name="Earl A."/>
            <person name="Findley K."/>
            <person name="Lee S.C."/>
            <person name="Walker B."/>
            <person name="Young S."/>
            <person name="Zeng Q."/>
            <person name="Gargeya S."/>
            <person name="Fitzgerald M."/>
            <person name="Haas B."/>
            <person name="Abouelleil A."/>
            <person name="Allen A.W."/>
            <person name="Alvarado L."/>
            <person name="Arachchi H.M."/>
            <person name="Berlin A.M."/>
            <person name="Chapman S.B."/>
            <person name="Gainer-Dewar J."/>
            <person name="Goldberg J."/>
            <person name="Griggs A."/>
            <person name="Gujja S."/>
            <person name="Hansen M."/>
            <person name="Howarth C."/>
            <person name="Imamovic A."/>
            <person name="Ireland A."/>
            <person name="Larimer J."/>
            <person name="McCowan C."/>
            <person name="Murphy C."/>
            <person name="Pearson M."/>
            <person name="Poon T.W."/>
            <person name="Priest M."/>
            <person name="Roberts A."/>
            <person name="Saif S."/>
            <person name="Shea T."/>
            <person name="Sisk P."/>
            <person name="Sykes S."/>
            <person name="Wortman J."/>
            <person name="Nusbaum C."/>
            <person name="Birren B."/>
        </authorList>
    </citation>
    <scope>NUCLEOTIDE SEQUENCE [LARGE SCALE GENOMIC DNA]</scope>
    <source>
        <strain evidence="2">1006PhL</strain>
    </source>
</reference>
<name>S2J976_MUCC1</name>
<evidence type="ECO:0000313" key="1">
    <source>
        <dbReference type="EMBL" id="EPB84962.1"/>
    </source>
</evidence>